<dbReference type="GO" id="GO:0005385">
    <property type="term" value="F:zinc ion transmembrane transporter activity"/>
    <property type="evidence" value="ECO:0007669"/>
    <property type="project" value="TreeGrafter"/>
</dbReference>
<dbReference type="Proteomes" id="UP000186785">
    <property type="component" value="Unassembled WGS sequence"/>
</dbReference>
<feature type="transmembrane region" description="Helical" evidence="9">
    <location>
        <begin position="58"/>
        <end position="79"/>
    </location>
</feature>
<keyword evidence="7 9" id="KW-0472">Membrane</keyword>
<evidence type="ECO:0000256" key="6">
    <source>
        <dbReference type="ARBA" id="ARBA00023065"/>
    </source>
</evidence>
<keyword evidence="4 9" id="KW-0812">Transmembrane</keyword>
<keyword evidence="5 9" id="KW-1133">Transmembrane helix</keyword>
<dbReference type="SUPFAM" id="SSF161111">
    <property type="entry name" value="Cation efflux protein transmembrane domain-like"/>
    <property type="match status" value="1"/>
</dbReference>
<evidence type="ECO:0000259" key="10">
    <source>
        <dbReference type="Pfam" id="PF01545"/>
    </source>
</evidence>
<dbReference type="EMBL" id="MQSV01000003">
    <property type="protein sequence ID" value="OKL47996.1"/>
    <property type="molecule type" value="Genomic_DNA"/>
</dbReference>
<dbReference type="STRING" id="1921764.BSR28_05575"/>
<dbReference type="InterPro" id="IPR058533">
    <property type="entry name" value="Cation_efflux_TM"/>
</dbReference>
<dbReference type="InterPro" id="IPR050681">
    <property type="entry name" value="CDF/SLC30A"/>
</dbReference>
<feature type="domain" description="Cation efflux protein cytoplasmic" evidence="11">
    <location>
        <begin position="227"/>
        <end position="305"/>
    </location>
</feature>
<comment type="subcellular location">
    <subcellularLocation>
        <location evidence="1">Membrane</location>
        <topology evidence="1">Multi-pass membrane protein</topology>
    </subcellularLocation>
</comment>
<feature type="transmembrane region" description="Helical" evidence="9">
    <location>
        <begin position="174"/>
        <end position="191"/>
    </location>
</feature>
<organism evidence="12 13">
    <name type="scientific">Boudabousia liubingyangii</name>
    <dbReference type="NCBI Taxonomy" id="1921764"/>
    <lineage>
        <taxon>Bacteria</taxon>
        <taxon>Bacillati</taxon>
        <taxon>Actinomycetota</taxon>
        <taxon>Actinomycetes</taxon>
        <taxon>Actinomycetales</taxon>
        <taxon>Actinomycetaceae</taxon>
        <taxon>Boudabousia</taxon>
    </lineage>
</organism>
<evidence type="ECO:0000256" key="2">
    <source>
        <dbReference type="ARBA" id="ARBA00008873"/>
    </source>
</evidence>
<keyword evidence="3" id="KW-0813">Transport</keyword>
<dbReference type="NCBIfam" id="TIGR01297">
    <property type="entry name" value="CDF"/>
    <property type="match status" value="1"/>
</dbReference>
<evidence type="ECO:0000259" key="11">
    <source>
        <dbReference type="Pfam" id="PF16916"/>
    </source>
</evidence>
<protein>
    <submittedName>
        <fullName evidence="12">Cation transporter</fullName>
    </submittedName>
</protein>
<dbReference type="InterPro" id="IPR027470">
    <property type="entry name" value="Cation_efflux_CTD"/>
</dbReference>
<dbReference type="InterPro" id="IPR002524">
    <property type="entry name" value="Cation_efflux"/>
</dbReference>
<comment type="caution">
    <text evidence="12">The sequence shown here is derived from an EMBL/GenBank/DDBJ whole genome shotgun (WGS) entry which is preliminary data.</text>
</comment>
<keyword evidence="13" id="KW-1185">Reference proteome</keyword>
<feature type="transmembrane region" description="Helical" evidence="9">
    <location>
        <begin position="197"/>
        <end position="215"/>
    </location>
</feature>
<evidence type="ECO:0000256" key="3">
    <source>
        <dbReference type="ARBA" id="ARBA00022448"/>
    </source>
</evidence>
<dbReference type="InterPro" id="IPR027469">
    <property type="entry name" value="Cation_efflux_TMD_sf"/>
</dbReference>
<proteinExistence type="inferred from homology"/>
<evidence type="ECO:0000256" key="5">
    <source>
        <dbReference type="ARBA" id="ARBA00022989"/>
    </source>
</evidence>
<accession>A0A1Q5PLS9</accession>
<feature type="transmembrane region" description="Helical" evidence="9">
    <location>
        <begin position="99"/>
        <end position="122"/>
    </location>
</feature>
<reference evidence="12 13" key="1">
    <citation type="submission" date="2016-11" db="EMBL/GenBank/DDBJ databases">
        <title>Actinomyces gypaetusis sp. nov. isolated from the vulture Gypaetus barbatus in Qinghai Tibet Plateau China.</title>
        <authorList>
            <person name="Meng X."/>
        </authorList>
    </citation>
    <scope>NUCLEOTIDE SEQUENCE [LARGE SCALE GENOMIC DNA]</scope>
    <source>
        <strain evidence="12 13">VUL4_2</strain>
    </source>
</reference>
<keyword evidence="6" id="KW-0406">Ion transport</keyword>
<dbReference type="PANTHER" id="PTHR11562">
    <property type="entry name" value="CATION EFFLUX PROTEIN/ ZINC TRANSPORTER"/>
    <property type="match status" value="1"/>
</dbReference>
<feature type="domain" description="Cation efflux protein transmembrane" evidence="10">
    <location>
        <begin position="34"/>
        <end position="223"/>
    </location>
</feature>
<sequence>MTTSHDHQHSPQQGGHSHGHTHSHAHASARRLMWALLVTLVILVAELVGAWWSQSLALAADAGHMAVDSTGLIVALVAARLMLRPRSDRYTWGWARSEVLAAALQAGMLIIISALVTWEAIWRLVQPESLDPKPMVIIGVIGLVANVISLLILSGGRHDSLNMKAAFLEVANDAFGSLAVVIAGLVAWVWGWQRIDAIASLLIVVLMVPRAVTLLRSAIQILLEATPSQLDLQALRQHILELPNVVSVHDLHVSTIQTGIYALTAHVGTNATSIEQQAQLLHNLEECARHHHNLKLSHTTFQLEPANHAEHEEINH</sequence>
<evidence type="ECO:0000256" key="9">
    <source>
        <dbReference type="SAM" id="Phobius"/>
    </source>
</evidence>
<comment type="similarity">
    <text evidence="2">Belongs to the cation diffusion facilitator (CDF) transporter (TC 2.A.4) family. SLC30A subfamily.</text>
</comment>
<dbReference type="AlphaFoldDB" id="A0A1Q5PLS9"/>
<name>A0A1Q5PLS9_9ACTO</name>
<feature type="region of interest" description="Disordered" evidence="8">
    <location>
        <begin position="1"/>
        <end position="22"/>
    </location>
</feature>
<dbReference type="InterPro" id="IPR036837">
    <property type="entry name" value="Cation_efflux_CTD_sf"/>
</dbReference>
<dbReference type="Gene3D" id="1.20.1510.10">
    <property type="entry name" value="Cation efflux protein transmembrane domain"/>
    <property type="match status" value="1"/>
</dbReference>
<dbReference type="SUPFAM" id="SSF160240">
    <property type="entry name" value="Cation efflux protein cytoplasmic domain-like"/>
    <property type="match status" value="1"/>
</dbReference>
<evidence type="ECO:0000256" key="1">
    <source>
        <dbReference type="ARBA" id="ARBA00004141"/>
    </source>
</evidence>
<dbReference type="Pfam" id="PF01545">
    <property type="entry name" value="Cation_efflux"/>
    <property type="match status" value="1"/>
</dbReference>
<evidence type="ECO:0000313" key="12">
    <source>
        <dbReference type="EMBL" id="OKL47996.1"/>
    </source>
</evidence>
<dbReference type="RefSeq" id="WP_073709354.1">
    <property type="nucleotide sequence ID" value="NZ_MQSV01000003.1"/>
</dbReference>
<evidence type="ECO:0000313" key="13">
    <source>
        <dbReference type="Proteomes" id="UP000186785"/>
    </source>
</evidence>
<gene>
    <name evidence="12" type="ORF">BSR29_05825</name>
</gene>
<dbReference type="PANTHER" id="PTHR11562:SF17">
    <property type="entry name" value="RE54080P-RELATED"/>
    <property type="match status" value="1"/>
</dbReference>
<dbReference type="Pfam" id="PF16916">
    <property type="entry name" value="ZT_dimer"/>
    <property type="match status" value="1"/>
</dbReference>
<feature type="transmembrane region" description="Helical" evidence="9">
    <location>
        <begin position="134"/>
        <end position="153"/>
    </location>
</feature>
<dbReference type="GO" id="GO:0005886">
    <property type="term" value="C:plasma membrane"/>
    <property type="evidence" value="ECO:0007669"/>
    <property type="project" value="TreeGrafter"/>
</dbReference>
<feature type="transmembrane region" description="Helical" evidence="9">
    <location>
        <begin position="32"/>
        <end position="52"/>
    </location>
</feature>
<evidence type="ECO:0000256" key="4">
    <source>
        <dbReference type="ARBA" id="ARBA00022692"/>
    </source>
</evidence>
<evidence type="ECO:0000256" key="8">
    <source>
        <dbReference type="SAM" id="MobiDB-lite"/>
    </source>
</evidence>
<evidence type="ECO:0000256" key="7">
    <source>
        <dbReference type="ARBA" id="ARBA00023136"/>
    </source>
</evidence>